<dbReference type="InterPro" id="IPR006059">
    <property type="entry name" value="SBP"/>
</dbReference>
<dbReference type="Pfam" id="PF13416">
    <property type="entry name" value="SBP_bac_8"/>
    <property type="match status" value="1"/>
</dbReference>
<dbReference type="Gene3D" id="3.40.190.10">
    <property type="entry name" value="Periplasmic binding protein-like II"/>
    <property type="match status" value="2"/>
</dbReference>
<dbReference type="Proteomes" id="UP000051845">
    <property type="component" value="Unassembled WGS sequence"/>
</dbReference>
<dbReference type="RefSeq" id="WP_056996501.1">
    <property type="nucleotide sequence ID" value="NZ_AYYR01000029.1"/>
</dbReference>
<dbReference type="PROSITE" id="PS51257">
    <property type="entry name" value="PROKAR_LIPOPROTEIN"/>
    <property type="match status" value="1"/>
</dbReference>
<protein>
    <submittedName>
        <fullName evidence="5">Glycerol-3-phosphate binding protein</fullName>
    </submittedName>
</protein>
<dbReference type="EMBL" id="AYYR01000029">
    <property type="protein sequence ID" value="KRM76419.1"/>
    <property type="molecule type" value="Genomic_DNA"/>
</dbReference>
<dbReference type="PANTHER" id="PTHR43649">
    <property type="entry name" value="ARABINOSE-BINDING PROTEIN-RELATED"/>
    <property type="match status" value="1"/>
</dbReference>
<dbReference type="PATRIC" id="fig|1423733.4.peg.1741"/>
<sequence>MKQHRIIGLLGLLLVFVLIVSGCAIGHASATATAPREKIVFWHEMTGPAADQLKKFATQFNASQKKYQIVPEFEGTYNEAVQKILQTHGTSASPAIFQSMDVSTSELYHAKVATPMQHFIDKDHYNMNQIAAVPRAFYSQGGKQISMPFNTSQPVLYYNTSLLKRLGIKAPAKDPSYSDITAVAKQIQAKSKGKVNGMTVEEYGWLFEQFMANSNEHMANNENGRQGVPTAVNFDQPGAKKAMQWIQTNVKNKDIINFGSGSTAETNEMAAFLAGKLGIFMQSSADIGNLTSGMKDKLGICYFPHADGQKANGVSIGGASLWIGNDKSKSVQQGAWEFAKFLVNAKNQAIWEKITGYMAINKQAAKEPILKNLFAKQPMVAVPGEQLARTKPNTANSGIFMEDVVQERTLTQTAMQQVYNNGNIGKALKTATDSMNAAIKNNNKASGLTK</sequence>
<dbReference type="CDD" id="cd14748">
    <property type="entry name" value="PBP2_UgpB"/>
    <property type="match status" value="1"/>
</dbReference>
<dbReference type="SUPFAM" id="SSF53850">
    <property type="entry name" value="Periplasmic binding protein-like II"/>
    <property type="match status" value="1"/>
</dbReference>
<evidence type="ECO:0000256" key="4">
    <source>
        <dbReference type="ARBA" id="ARBA00022729"/>
    </source>
</evidence>
<proteinExistence type="inferred from homology"/>
<name>A0A0R2BLX6_SECCO</name>
<gene>
    <name evidence="5" type="ORF">FC82_GL001653</name>
</gene>
<organism evidence="5 6">
    <name type="scientific">Secundilactobacillus collinoides DSM 20515 = JCM 1123</name>
    <dbReference type="NCBI Taxonomy" id="1423733"/>
    <lineage>
        <taxon>Bacteria</taxon>
        <taxon>Bacillati</taxon>
        <taxon>Bacillota</taxon>
        <taxon>Bacilli</taxon>
        <taxon>Lactobacillales</taxon>
        <taxon>Lactobacillaceae</taxon>
        <taxon>Secundilactobacillus</taxon>
    </lineage>
</organism>
<evidence type="ECO:0000256" key="2">
    <source>
        <dbReference type="ARBA" id="ARBA00008520"/>
    </source>
</evidence>
<accession>A0A0R2BLX6</accession>
<comment type="similarity">
    <text evidence="2">Belongs to the bacterial solute-binding protein 1 family.</text>
</comment>
<evidence type="ECO:0000313" key="5">
    <source>
        <dbReference type="EMBL" id="KRM76419.1"/>
    </source>
</evidence>
<reference evidence="5 6" key="1">
    <citation type="journal article" date="2015" name="Genome Announc.">
        <title>Expanding the biotechnology potential of lactobacilli through comparative genomics of 213 strains and associated genera.</title>
        <authorList>
            <person name="Sun Z."/>
            <person name="Harris H.M."/>
            <person name="McCann A."/>
            <person name="Guo C."/>
            <person name="Argimon S."/>
            <person name="Zhang W."/>
            <person name="Yang X."/>
            <person name="Jeffery I.B."/>
            <person name="Cooney J.C."/>
            <person name="Kagawa T.F."/>
            <person name="Liu W."/>
            <person name="Song Y."/>
            <person name="Salvetti E."/>
            <person name="Wrobel A."/>
            <person name="Rasinkangas P."/>
            <person name="Parkhill J."/>
            <person name="Rea M.C."/>
            <person name="O'Sullivan O."/>
            <person name="Ritari J."/>
            <person name="Douillard F.P."/>
            <person name="Paul Ross R."/>
            <person name="Yang R."/>
            <person name="Briner A.E."/>
            <person name="Felis G.E."/>
            <person name="de Vos W.M."/>
            <person name="Barrangou R."/>
            <person name="Klaenhammer T.R."/>
            <person name="Caufield P.W."/>
            <person name="Cui Y."/>
            <person name="Zhang H."/>
            <person name="O'Toole P.W."/>
        </authorList>
    </citation>
    <scope>NUCLEOTIDE SEQUENCE [LARGE SCALE GENOMIC DNA]</scope>
    <source>
        <strain evidence="5 6">DSM 20515</strain>
    </source>
</reference>
<keyword evidence="3" id="KW-0813">Transport</keyword>
<evidence type="ECO:0000313" key="6">
    <source>
        <dbReference type="Proteomes" id="UP000051845"/>
    </source>
</evidence>
<comment type="subcellular location">
    <subcellularLocation>
        <location evidence="1">Cell envelope</location>
    </subcellularLocation>
</comment>
<dbReference type="GO" id="GO:0030313">
    <property type="term" value="C:cell envelope"/>
    <property type="evidence" value="ECO:0007669"/>
    <property type="project" value="UniProtKB-SubCell"/>
</dbReference>
<evidence type="ECO:0000256" key="3">
    <source>
        <dbReference type="ARBA" id="ARBA00022448"/>
    </source>
</evidence>
<keyword evidence="4" id="KW-0732">Signal</keyword>
<dbReference type="InterPro" id="IPR050490">
    <property type="entry name" value="Bact_solute-bd_prot1"/>
</dbReference>
<comment type="caution">
    <text evidence="5">The sequence shown here is derived from an EMBL/GenBank/DDBJ whole genome shotgun (WGS) entry which is preliminary data.</text>
</comment>
<dbReference type="PANTHER" id="PTHR43649:SF31">
    <property type="entry name" value="SN-GLYCEROL-3-PHOSPHATE-BINDING PERIPLASMIC PROTEIN UGPB"/>
    <property type="match status" value="1"/>
</dbReference>
<evidence type="ECO:0000256" key="1">
    <source>
        <dbReference type="ARBA" id="ARBA00004196"/>
    </source>
</evidence>
<dbReference type="STRING" id="33960.TY91_03020"/>
<dbReference type="AlphaFoldDB" id="A0A0R2BLX6"/>